<evidence type="ECO:0000313" key="2">
    <source>
        <dbReference type="Proteomes" id="UP000078200"/>
    </source>
</evidence>
<dbReference type="EnsemblMetazoa" id="GAUT037094-RA">
    <property type="protein sequence ID" value="GAUT037094-PA"/>
    <property type="gene ID" value="GAUT037094"/>
</dbReference>
<dbReference type="AlphaFoldDB" id="A0A1A9VH54"/>
<sequence>MANLCCVSKNPRSKPATYSQSPAHVQACCDVHLMGLVKGCAPSKILLIRPENEKIDKSLLCTYPTTITATVTIVPCIGTVSIYFEIKQETIMRDMISQLKPLLAEFRTMMTLNGHIKYQYIT</sequence>
<dbReference type="Proteomes" id="UP000078200">
    <property type="component" value="Unassembled WGS sequence"/>
</dbReference>
<dbReference type="VEuPathDB" id="VectorBase:GAUT037094"/>
<evidence type="ECO:0000313" key="1">
    <source>
        <dbReference type="EnsemblMetazoa" id="GAUT037094-PA"/>
    </source>
</evidence>
<keyword evidence="2" id="KW-1185">Reference proteome</keyword>
<reference evidence="1" key="1">
    <citation type="submission" date="2020-05" db="UniProtKB">
        <authorList>
            <consortium name="EnsemblMetazoa"/>
        </authorList>
    </citation>
    <scope>IDENTIFICATION</scope>
    <source>
        <strain evidence="1">TTRI</strain>
    </source>
</reference>
<accession>A0A1A9VH54</accession>
<organism evidence="1 2">
    <name type="scientific">Glossina austeni</name>
    <name type="common">Savannah tsetse fly</name>
    <dbReference type="NCBI Taxonomy" id="7395"/>
    <lineage>
        <taxon>Eukaryota</taxon>
        <taxon>Metazoa</taxon>
        <taxon>Ecdysozoa</taxon>
        <taxon>Arthropoda</taxon>
        <taxon>Hexapoda</taxon>
        <taxon>Insecta</taxon>
        <taxon>Pterygota</taxon>
        <taxon>Neoptera</taxon>
        <taxon>Endopterygota</taxon>
        <taxon>Diptera</taxon>
        <taxon>Brachycera</taxon>
        <taxon>Muscomorpha</taxon>
        <taxon>Hippoboscoidea</taxon>
        <taxon>Glossinidae</taxon>
        <taxon>Glossina</taxon>
    </lineage>
</organism>
<proteinExistence type="predicted"/>
<protein>
    <submittedName>
        <fullName evidence="1">Uncharacterized protein</fullName>
    </submittedName>
</protein>
<name>A0A1A9VH54_GLOAU</name>